<proteinExistence type="predicted"/>
<protein>
    <submittedName>
        <fullName evidence="2">Uncharacterized protein</fullName>
    </submittedName>
</protein>
<evidence type="ECO:0000256" key="1">
    <source>
        <dbReference type="SAM" id="MobiDB-lite"/>
    </source>
</evidence>
<keyword evidence="3" id="KW-1185">Reference proteome</keyword>
<sequence length="244" mass="28015">MRLCVEHAMEAGDAVLLHNQKMPRTAGPSPPSSESCQLLVVLLRTYNCSQTPKLSRISSYCPHCLVAFARHKLQPFRIPSPTVPSRGTPLRWHHINLLRGENGGHQQADSDQARAAPVRKRARQRQDKRIIWIHERRRRCQSVPQVHASSDFCSFQPNQRQEGQIRGQDRHQVVHLRSHNSQQNRLLPRPPAKATRLAPCSRLQRPSGRTMTRRKMVAAVFKRPSSRYLREALRGQRARGHECL</sequence>
<organism evidence="2 3">
    <name type="scientific">Bombardia bombarda</name>
    <dbReference type="NCBI Taxonomy" id="252184"/>
    <lineage>
        <taxon>Eukaryota</taxon>
        <taxon>Fungi</taxon>
        <taxon>Dikarya</taxon>
        <taxon>Ascomycota</taxon>
        <taxon>Pezizomycotina</taxon>
        <taxon>Sordariomycetes</taxon>
        <taxon>Sordariomycetidae</taxon>
        <taxon>Sordariales</taxon>
        <taxon>Lasiosphaeriaceae</taxon>
        <taxon>Bombardia</taxon>
    </lineage>
</organism>
<dbReference type="Proteomes" id="UP001174934">
    <property type="component" value="Unassembled WGS sequence"/>
</dbReference>
<dbReference type="AlphaFoldDB" id="A0AA39WUT8"/>
<reference evidence="2" key="1">
    <citation type="submission" date="2023-06" db="EMBL/GenBank/DDBJ databases">
        <title>Genome-scale phylogeny and comparative genomics of the fungal order Sordariales.</title>
        <authorList>
            <consortium name="Lawrence Berkeley National Laboratory"/>
            <person name="Hensen N."/>
            <person name="Bonometti L."/>
            <person name="Westerberg I."/>
            <person name="Brannstrom I.O."/>
            <person name="Guillou S."/>
            <person name="Cros-Aarteil S."/>
            <person name="Calhoun S."/>
            <person name="Haridas S."/>
            <person name="Kuo A."/>
            <person name="Mondo S."/>
            <person name="Pangilinan J."/>
            <person name="Riley R."/>
            <person name="LaButti K."/>
            <person name="Andreopoulos B."/>
            <person name="Lipzen A."/>
            <person name="Chen C."/>
            <person name="Yanf M."/>
            <person name="Daum C."/>
            <person name="Ng V."/>
            <person name="Clum A."/>
            <person name="Steindorff A."/>
            <person name="Ohm R."/>
            <person name="Martin F."/>
            <person name="Silar P."/>
            <person name="Natvig D."/>
            <person name="Lalanne C."/>
            <person name="Gautier V."/>
            <person name="Ament-velasquez S.L."/>
            <person name="Kruys A."/>
            <person name="Hutchinson M.I."/>
            <person name="Powell A.J."/>
            <person name="Barry K."/>
            <person name="Miller A.N."/>
            <person name="Grigoriev I.V."/>
            <person name="Debuchy R."/>
            <person name="Gladieux P."/>
            <person name="Thoren M.H."/>
            <person name="Johannesson H."/>
        </authorList>
    </citation>
    <scope>NUCLEOTIDE SEQUENCE</scope>
    <source>
        <strain evidence="2">SMH3391-2</strain>
    </source>
</reference>
<evidence type="ECO:0000313" key="2">
    <source>
        <dbReference type="EMBL" id="KAK0621852.1"/>
    </source>
</evidence>
<accession>A0AA39WUT8</accession>
<dbReference type="EMBL" id="JAULSR010000004">
    <property type="protein sequence ID" value="KAK0621852.1"/>
    <property type="molecule type" value="Genomic_DNA"/>
</dbReference>
<gene>
    <name evidence="2" type="ORF">B0T17DRAFT_535249</name>
</gene>
<comment type="caution">
    <text evidence="2">The sequence shown here is derived from an EMBL/GenBank/DDBJ whole genome shotgun (WGS) entry which is preliminary data.</text>
</comment>
<name>A0AA39WUT8_9PEZI</name>
<evidence type="ECO:0000313" key="3">
    <source>
        <dbReference type="Proteomes" id="UP001174934"/>
    </source>
</evidence>
<feature type="region of interest" description="Disordered" evidence="1">
    <location>
        <begin position="101"/>
        <end position="123"/>
    </location>
</feature>